<dbReference type="PROSITE" id="PS50076">
    <property type="entry name" value="DNAJ_2"/>
    <property type="match status" value="1"/>
</dbReference>
<dbReference type="InterPro" id="IPR001623">
    <property type="entry name" value="DnaJ_domain"/>
</dbReference>
<keyword evidence="3" id="KW-1185">Reference proteome</keyword>
<evidence type="ECO:0000313" key="3">
    <source>
        <dbReference type="Proteomes" id="UP000480350"/>
    </source>
</evidence>
<dbReference type="Gene3D" id="1.10.287.110">
    <property type="entry name" value="DnaJ domain"/>
    <property type="match status" value="1"/>
</dbReference>
<dbReference type="SMART" id="SM00271">
    <property type="entry name" value="DnaJ"/>
    <property type="match status" value="1"/>
</dbReference>
<evidence type="ECO:0000259" key="1">
    <source>
        <dbReference type="PROSITE" id="PS50076"/>
    </source>
</evidence>
<proteinExistence type="predicted"/>
<dbReference type="SUPFAM" id="SSF46565">
    <property type="entry name" value="Chaperone J-domain"/>
    <property type="match status" value="1"/>
</dbReference>
<organism evidence="2 3">
    <name type="scientific">Kangsaoukella pontilimi</name>
    <dbReference type="NCBI Taxonomy" id="2691042"/>
    <lineage>
        <taxon>Bacteria</taxon>
        <taxon>Pseudomonadati</taxon>
        <taxon>Pseudomonadota</taxon>
        <taxon>Alphaproteobacteria</taxon>
        <taxon>Rhodobacterales</taxon>
        <taxon>Paracoccaceae</taxon>
        <taxon>Kangsaoukella</taxon>
    </lineage>
</organism>
<dbReference type="Pfam" id="PF00226">
    <property type="entry name" value="DnaJ"/>
    <property type="match status" value="1"/>
</dbReference>
<dbReference type="AlphaFoldDB" id="A0A7C9IQQ2"/>
<dbReference type="RefSeq" id="WP_160762478.1">
    <property type="nucleotide sequence ID" value="NZ_WUPT01000001.1"/>
</dbReference>
<name>A0A7C9IQQ2_9RHOB</name>
<gene>
    <name evidence="2" type="ORF">GQ651_01665</name>
</gene>
<reference evidence="2 3" key="1">
    <citation type="submission" date="2019-12" db="EMBL/GenBank/DDBJ databases">
        <authorList>
            <person name="Lee S.D."/>
        </authorList>
    </citation>
    <scope>NUCLEOTIDE SEQUENCE [LARGE SCALE GENOMIC DNA]</scope>
    <source>
        <strain evidence="2 3">GH1-50</strain>
    </source>
</reference>
<feature type="domain" description="J" evidence="1">
    <location>
        <begin position="12"/>
        <end position="89"/>
    </location>
</feature>
<sequence length="201" mass="22202">MSPIERVRQRSKARSILGLDGAPSLEEIRKAYRRKAFDIHPDRGHGSSDDLAELNAAYALLTGDMPEAANAAPEERKVSARRPTRPELGIRVLAVDEMTMKRAERLLAETREDASAEHVAVNIRQTGRRLTYLFSSRLSQGRNRIALPAEILASPVRNTPRIITFRSANAGRGQVRLPRDLVTANFPGATEVVLQFGVAVN</sequence>
<protein>
    <submittedName>
        <fullName evidence="2">DnaJ domain-containing protein</fullName>
    </submittedName>
</protein>
<dbReference type="EMBL" id="WUPT01000001">
    <property type="protein sequence ID" value="MXQ06546.1"/>
    <property type="molecule type" value="Genomic_DNA"/>
</dbReference>
<accession>A0A7C9IQQ2</accession>
<comment type="caution">
    <text evidence="2">The sequence shown here is derived from an EMBL/GenBank/DDBJ whole genome shotgun (WGS) entry which is preliminary data.</text>
</comment>
<evidence type="ECO:0000313" key="2">
    <source>
        <dbReference type="EMBL" id="MXQ06546.1"/>
    </source>
</evidence>
<dbReference type="InterPro" id="IPR036869">
    <property type="entry name" value="J_dom_sf"/>
</dbReference>
<dbReference type="CDD" id="cd06257">
    <property type="entry name" value="DnaJ"/>
    <property type="match status" value="1"/>
</dbReference>
<dbReference type="Proteomes" id="UP000480350">
    <property type="component" value="Unassembled WGS sequence"/>
</dbReference>
<reference evidence="2 3" key="2">
    <citation type="submission" date="2020-03" db="EMBL/GenBank/DDBJ databases">
        <title>Kangsaoukella pontilimi gen. nov., sp. nov., a new member of the family Rhodobacteraceae isolated from a tidal mudflat.</title>
        <authorList>
            <person name="Kim I.S."/>
        </authorList>
    </citation>
    <scope>NUCLEOTIDE SEQUENCE [LARGE SCALE GENOMIC DNA]</scope>
    <source>
        <strain evidence="2 3">GH1-50</strain>
    </source>
</reference>